<evidence type="ECO:0000256" key="3">
    <source>
        <dbReference type="ARBA" id="ARBA00022801"/>
    </source>
</evidence>
<dbReference type="Pfam" id="PF12411">
    <property type="entry name" value="Choline_sulf_C"/>
    <property type="match status" value="1"/>
</dbReference>
<dbReference type="InterPro" id="IPR017850">
    <property type="entry name" value="Alkaline_phosphatase_core_sf"/>
</dbReference>
<evidence type="ECO:0000256" key="1">
    <source>
        <dbReference type="ARBA" id="ARBA00008779"/>
    </source>
</evidence>
<dbReference type="PANTHER" id="PTHR45953:SF1">
    <property type="entry name" value="IDURONATE 2-SULFATASE"/>
    <property type="match status" value="1"/>
</dbReference>
<evidence type="ECO:0000256" key="2">
    <source>
        <dbReference type="ARBA" id="ARBA00022723"/>
    </source>
</evidence>
<feature type="domain" description="Choline sulfatase enzyme C-terminal" evidence="5">
    <location>
        <begin position="528"/>
        <end position="581"/>
    </location>
</feature>
<dbReference type="PANTHER" id="PTHR45953">
    <property type="entry name" value="IDURONATE 2-SULFATASE"/>
    <property type="match status" value="1"/>
</dbReference>
<dbReference type="CDD" id="cd16032">
    <property type="entry name" value="choline-sulfatase"/>
    <property type="match status" value="1"/>
</dbReference>
<reference evidence="6" key="1">
    <citation type="submission" date="2014-02" db="EMBL/GenBank/DDBJ databases">
        <title>The Genome Sequence of Trichophyton rubrum (morphotype fischeri) CBS 288.86.</title>
        <authorList>
            <consortium name="The Broad Institute Genomics Platform"/>
            <person name="Cuomo C.A."/>
            <person name="White T.C."/>
            <person name="Graser Y."/>
            <person name="Martinez-Rossi N."/>
            <person name="Heitman J."/>
            <person name="Young S.K."/>
            <person name="Zeng Q."/>
            <person name="Gargeya S."/>
            <person name="Abouelleil A."/>
            <person name="Alvarado L."/>
            <person name="Chapman S.B."/>
            <person name="Gainer-Dewar J."/>
            <person name="Goldberg J."/>
            <person name="Griggs A."/>
            <person name="Gujja S."/>
            <person name="Hansen M."/>
            <person name="Howarth C."/>
            <person name="Imamovic A."/>
            <person name="Larimer J."/>
            <person name="Martinez D."/>
            <person name="Murphy C."/>
            <person name="Pearson M.D."/>
            <person name="Persinoti G."/>
            <person name="Poon T."/>
            <person name="Priest M."/>
            <person name="Roberts A.D."/>
            <person name="Saif S."/>
            <person name="Shea T.D."/>
            <person name="Sykes S.N."/>
            <person name="Wortman J."/>
            <person name="Nusbaum C."/>
            <person name="Birren B."/>
        </authorList>
    </citation>
    <scope>NUCLEOTIDE SEQUENCE [LARGE SCALE GENOMIC DNA]</scope>
    <source>
        <strain evidence="6">CBS 288.86</strain>
    </source>
</reference>
<sequence>MAQSKKPNVLYIMADQMAAPLLSIYNSSSVIKTPNLDRLAKEGVVFDSAYCNSPLCAPSRFTMVSGQLPSRIGGYDNASDLPADTPTYAHYLRDQGYHTALSGKMHFCGPDQLHGYEERLTSDIYPGDYGWSVNWDEPDVHKDWYHDMSSVMEAGPCVRTNQLDFDDEVIYKAKQYLYDHARHRKDQPFCLTVSMTHPHDPYAMTQEFWDMYEGVDIPLPTTAAIDQAKQDPHSRRILKIIGLLGKEIPDERIRAARRAYFAACTYVDTQIGALLTTLKNCALDENTIVVFSGDHGDMLGERGMWYKMSWFEMSARVPMLVYAPGRFKPKRVKENVSTMDLLPTFVAMTGGSLYPGLPVDGVSLMPYLADDAPGEKTDTVLGEYMGEGTLAPLVMIRRGAWKFIYSPIDPPQLYNVEQDPTESKNLVANMALPALSDNSSSGGVVTGPAALPTPPTTSPPVLKNPAASAVLSPHAVPTPPDTPMLGKKAVAPTAAEITSATATNDITSLFKAFLQEVHVRWDFDRIQQQVLNSQRRRRLVYSALSKGRITSWDHTHIVEGSSVFIRNHGKGALGDVETISRLHVPVSVGREVQYRPQ</sequence>
<evidence type="ECO:0000259" key="5">
    <source>
        <dbReference type="Pfam" id="PF12411"/>
    </source>
</evidence>
<dbReference type="FunFam" id="3.40.720.10:FF:000032">
    <property type="entry name" value="Choline sulfatase"/>
    <property type="match status" value="1"/>
</dbReference>
<dbReference type="NCBIfam" id="TIGR03417">
    <property type="entry name" value="chol_sulfatase"/>
    <property type="match status" value="1"/>
</dbReference>
<keyword evidence="2" id="KW-0479">Metal-binding</keyword>
<gene>
    <name evidence="6" type="ORF">H103_02801</name>
</gene>
<feature type="domain" description="Sulfatase N-terminal" evidence="4">
    <location>
        <begin position="7"/>
        <end position="350"/>
    </location>
</feature>
<dbReference type="HOGENOM" id="CLU_006332_9_1_1"/>
<dbReference type="EMBL" id="KK207790">
    <property type="protein sequence ID" value="EZF54344.1"/>
    <property type="molecule type" value="Genomic_DNA"/>
</dbReference>
<dbReference type="InterPro" id="IPR000917">
    <property type="entry name" value="Sulfatase_N"/>
</dbReference>
<evidence type="ECO:0000313" key="6">
    <source>
        <dbReference type="EMBL" id="EZF54344.1"/>
    </source>
</evidence>
<name>A0A022W7Q9_TRIRU</name>
<dbReference type="GO" id="GO:0005737">
    <property type="term" value="C:cytoplasm"/>
    <property type="evidence" value="ECO:0007669"/>
    <property type="project" value="TreeGrafter"/>
</dbReference>
<accession>A0A022W7Q9</accession>
<dbReference type="InterPro" id="IPR025863">
    <property type="entry name" value="Choline_sulf_C_dom"/>
</dbReference>
<proteinExistence type="inferred from homology"/>
<dbReference type="PROSITE" id="PS00149">
    <property type="entry name" value="SULFATASE_2"/>
    <property type="match status" value="1"/>
</dbReference>
<evidence type="ECO:0000259" key="4">
    <source>
        <dbReference type="Pfam" id="PF00884"/>
    </source>
</evidence>
<dbReference type="Gene3D" id="3.40.720.10">
    <property type="entry name" value="Alkaline Phosphatase, subunit A"/>
    <property type="match status" value="1"/>
</dbReference>
<dbReference type="GO" id="GO:0046872">
    <property type="term" value="F:metal ion binding"/>
    <property type="evidence" value="ECO:0007669"/>
    <property type="project" value="UniProtKB-KW"/>
</dbReference>
<dbReference type="Proteomes" id="UP000023758">
    <property type="component" value="Unassembled WGS sequence"/>
</dbReference>
<dbReference type="InterPro" id="IPR017785">
    <property type="entry name" value="Choline-sulfatase"/>
</dbReference>
<dbReference type="SUPFAM" id="SSF53649">
    <property type="entry name" value="Alkaline phosphatase-like"/>
    <property type="match status" value="1"/>
</dbReference>
<organism evidence="6">
    <name type="scientific">Trichophyton rubrum CBS 288.86</name>
    <dbReference type="NCBI Taxonomy" id="1215330"/>
    <lineage>
        <taxon>Eukaryota</taxon>
        <taxon>Fungi</taxon>
        <taxon>Dikarya</taxon>
        <taxon>Ascomycota</taxon>
        <taxon>Pezizomycotina</taxon>
        <taxon>Eurotiomycetes</taxon>
        <taxon>Eurotiomycetidae</taxon>
        <taxon>Onygenales</taxon>
        <taxon>Arthrodermataceae</taxon>
        <taxon>Trichophyton</taxon>
    </lineage>
</organism>
<dbReference type="Pfam" id="PF00884">
    <property type="entry name" value="Sulfatase"/>
    <property type="match status" value="1"/>
</dbReference>
<dbReference type="GO" id="GO:0008484">
    <property type="term" value="F:sulfuric ester hydrolase activity"/>
    <property type="evidence" value="ECO:0007669"/>
    <property type="project" value="TreeGrafter"/>
</dbReference>
<keyword evidence="3" id="KW-0378">Hydrolase</keyword>
<comment type="similarity">
    <text evidence="1">Belongs to the sulfatase family.</text>
</comment>
<dbReference type="OrthoDB" id="96314at2759"/>
<dbReference type="AlphaFoldDB" id="A0A022W7Q9"/>
<dbReference type="InterPro" id="IPR024607">
    <property type="entry name" value="Sulfatase_CS"/>
</dbReference>
<protein>
    <submittedName>
        <fullName evidence="6">Choline-sulfatase</fullName>
    </submittedName>
</protein>